<dbReference type="GO" id="GO:0005886">
    <property type="term" value="C:plasma membrane"/>
    <property type="evidence" value="ECO:0007669"/>
    <property type="project" value="UniProtKB-SubCell"/>
</dbReference>
<dbReference type="EMBL" id="HBIX01003386">
    <property type="protein sequence ID" value="CAE0709877.1"/>
    <property type="molecule type" value="Transcribed_RNA"/>
</dbReference>
<evidence type="ECO:0000256" key="5">
    <source>
        <dbReference type="ARBA" id="ARBA00022989"/>
    </source>
</evidence>
<evidence type="ECO:0000313" key="10">
    <source>
        <dbReference type="EMBL" id="CAE0709877.1"/>
    </source>
</evidence>
<protein>
    <recommendedName>
        <fullName evidence="12">Fluoride ion transporter CrcB</fullName>
    </recommendedName>
</protein>
<dbReference type="EMBL" id="HBIX01003389">
    <property type="protein sequence ID" value="CAE0709878.1"/>
    <property type="molecule type" value="Transcribed_RNA"/>
</dbReference>
<dbReference type="PANTHER" id="PTHR28259:SF1">
    <property type="entry name" value="FLUORIDE EXPORT PROTEIN 1-RELATED"/>
    <property type="match status" value="1"/>
</dbReference>
<gene>
    <name evidence="10" type="ORF">PAUS00366_LOCUS2597</name>
    <name evidence="11" type="ORF">PAUS00366_LOCUS2598</name>
</gene>
<evidence type="ECO:0000256" key="7">
    <source>
        <dbReference type="ARBA" id="ARBA00035120"/>
    </source>
</evidence>
<keyword evidence="3" id="KW-1003">Cell membrane</keyword>
<keyword evidence="6 9" id="KW-0472">Membrane</keyword>
<evidence type="ECO:0000256" key="6">
    <source>
        <dbReference type="ARBA" id="ARBA00023136"/>
    </source>
</evidence>
<accession>A0A6U9W5F2</accession>
<evidence type="ECO:0000256" key="8">
    <source>
        <dbReference type="ARBA" id="ARBA00035585"/>
    </source>
</evidence>
<dbReference type="HAMAP" id="MF_00454">
    <property type="entry name" value="FluC"/>
    <property type="match status" value="1"/>
</dbReference>
<comment type="function">
    <text evidence="1">Fluoride channel required for the rapid expulsion of cytoplasmic fluoride.</text>
</comment>
<keyword evidence="4 9" id="KW-0812">Transmembrane</keyword>
<dbReference type="Pfam" id="PF02537">
    <property type="entry name" value="CRCB"/>
    <property type="match status" value="1"/>
</dbReference>
<dbReference type="PANTHER" id="PTHR28259">
    <property type="entry name" value="FLUORIDE EXPORT PROTEIN 1-RELATED"/>
    <property type="match status" value="1"/>
</dbReference>
<evidence type="ECO:0000256" key="4">
    <source>
        <dbReference type="ARBA" id="ARBA00022692"/>
    </source>
</evidence>
<proteinExistence type="inferred from homology"/>
<evidence type="ECO:0000256" key="2">
    <source>
        <dbReference type="ARBA" id="ARBA00004651"/>
    </source>
</evidence>
<comment type="catalytic activity">
    <reaction evidence="8">
        <text>fluoride(in) = fluoride(out)</text>
        <dbReference type="Rhea" id="RHEA:76159"/>
        <dbReference type="ChEBI" id="CHEBI:17051"/>
    </reaction>
    <physiologicalReaction direction="left-to-right" evidence="8">
        <dbReference type="Rhea" id="RHEA:76160"/>
    </physiologicalReaction>
</comment>
<name>A0A6U9W5F2_9STRA</name>
<evidence type="ECO:0000256" key="9">
    <source>
        <dbReference type="SAM" id="Phobius"/>
    </source>
</evidence>
<evidence type="ECO:0000256" key="1">
    <source>
        <dbReference type="ARBA" id="ARBA00002598"/>
    </source>
</evidence>
<comment type="similarity">
    <text evidence="7">Belongs to the fluoride channel Fluc/FEX (TC 1.A.43) family.</text>
</comment>
<dbReference type="InterPro" id="IPR003691">
    <property type="entry name" value="FluC"/>
</dbReference>
<dbReference type="AlphaFoldDB" id="A0A6U9W5F2"/>
<comment type="subcellular location">
    <subcellularLocation>
        <location evidence="2">Cell membrane</location>
        <topology evidence="2">Multi-pass membrane protein</topology>
    </subcellularLocation>
</comment>
<feature type="transmembrane region" description="Helical" evidence="9">
    <location>
        <begin position="98"/>
        <end position="118"/>
    </location>
</feature>
<reference evidence="10" key="1">
    <citation type="submission" date="2021-01" db="EMBL/GenBank/DDBJ databases">
        <authorList>
            <person name="Corre E."/>
            <person name="Pelletier E."/>
            <person name="Niang G."/>
            <person name="Scheremetjew M."/>
            <person name="Finn R."/>
            <person name="Kale V."/>
            <person name="Holt S."/>
            <person name="Cochrane G."/>
            <person name="Meng A."/>
            <person name="Brown T."/>
            <person name="Cohen L."/>
        </authorList>
    </citation>
    <scope>NUCLEOTIDE SEQUENCE</scope>
    <source>
        <strain evidence="10">10249 10 AB</strain>
    </source>
</reference>
<organism evidence="10">
    <name type="scientific">Pseudo-nitzschia australis</name>
    <dbReference type="NCBI Taxonomy" id="44445"/>
    <lineage>
        <taxon>Eukaryota</taxon>
        <taxon>Sar</taxon>
        <taxon>Stramenopiles</taxon>
        <taxon>Ochrophyta</taxon>
        <taxon>Bacillariophyta</taxon>
        <taxon>Bacillariophyceae</taxon>
        <taxon>Bacillariophycidae</taxon>
        <taxon>Bacillariales</taxon>
        <taxon>Bacillariaceae</taxon>
        <taxon>Pseudo-nitzschia</taxon>
    </lineage>
</organism>
<dbReference type="GO" id="GO:1903425">
    <property type="term" value="F:fluoride transmembrane transporter activity"/>
    <property type="evidence" value="ECO:0007669"/>
    <property type="project" value="TreeGrafter"/>
</dbReference>
<evidence type="ECO:0000313" key="11">
    <source>
        <dbReference type="EMBL" id="CAE0709878.1"/>
    </source>
</evidence>
<evidence type="ECO:0000256" key="3">
    <source>
        <dbReference type="ARBA" id="ARBA00022475"/>
    </source>
</evidence>
<sequence>MSGLVPADVAALGVGAFFGALSRYQAGKMAADFIATDPKRFGKLTGWHTAGLNVSGSFLLGAIYGIPTVDVDKVNRIHSGVVKKRWERFQGLTPRAKLMLGVGFCGSFTTFSTFSFDVVTWLSEGRTARALAYVATNNFCSVAAAGVGMMVMKKVLAKA</sequence>
<evidence type="ECO:0008006" key="12">
    <source>
        <dbReference type="Google" id="ProtNLM"/>
    </source>
</evidence>
<feature type="transmembrane region" description="Helical" evidence="9">
    <location>
        <begin position="130"/>
        <end position="152"/>
    </location>
</feature>
<keyword evidence="5 9" id="KW-1133">Transmembrane helix</keyword>